<evidence type="ECO:0000259" key="9">
    <source>
        <dbReference type="PROSITE" id="PS50011"/>
    </source>
</evidence>
<dbReference type="GO" id="GO:0004674">
    <property type="term" value="F:protein serine/threonine kinase activity"/>
    <property type="evidence" value="ECO:0007669"/>
    <property type="project" value="UniProtKB-KW"/>
</dbReference>
<keyword evidence="2" id="KW-0723">Serine/threonine-protein kinase</keyword>
<evidence type="ECO:0000256" key="5">
    <source>
        <dbReference type="ARBA" id="ARBA00022777"/>
    </source>
</evidence>
<dbReference type="GO" id="GO:0005524">
    <property type="term" value="F:ATP binding"/>
    <property type="evidence" value="ECO:0007669"/>
    <property type="project" value="UniProtKB-KW"/>
</dbReference>
<dbReference type="OrthoDB" id="4062651at2759"/>
<evidence type="ECO:0000256" key="1">
    <source>
        <dbReference type="ARBA" id="ARBA00012513"/>
    </source>
</evidence>
<protein>
    <recommendedName>
        <fullName evidence="1">non-specific serine/threonine protein kinase</fullName>
        <ecNumber evidence="1">2.7.11.1</ecNumber>
    </recommendedName>
</protein>
<evidence type="ECO:0000256" key="8">
    <source>
        <dbReference type="ARBA" id="ARBA00048679"/>
    </source>
</evidence>
<evidence type="ECO:0000256" key="2">
    <source>
        <dbReference type="ARBA" id="ARBA00022527"/>
    </source>
</evidence>
<feature type="domain" description="Protein kinase" evidence="9">
    <location>
        <begin position="1"/>
        <end position="144"/>
    </location>
</feature>
<proteinExistence type="predicted"/>
<keyword evidence="11" id="KW-1185">Reference proteome</keyword>
<evidence type="ECO:0000256" key="4">
    <source>
        <dbReference type="ARBA" id="ARBA00022741"/>
    </source>
</evidence>
<dbReference type="InterPro" id="IPR011009">
    <property type="entry name" value="Kinase-like_dom_sf"/>
</dbReference>
<keyword evidence="4" id="KW-0547">Nucleotide-binding</keyword>
<dbReference type="InterPro" id="IPR008271">
    <property type="entry name" value="Ser/Thr_kinase_AS"/>
</dbReference>
<dbReference type="Proteomes" id="UP000799118">
    <property type="component" value="Unassembled WGS sequence"/>
</dbReference>
<evidence type="ECO:0000256" key="7">
    <source>
        <dbReference type="ARBA" id="ARBA00047899"/>
    </source>
</evidence>
<dbReference type="EC" id="2.7.11.1" evidence="1"/>
<dbReference type="Pfam" id="PF00069">
    <property type="entry name" value="Pkinase"/>
    <property type="match status" value="1"/>
</dbReference>
<dbReference type="PROSITE" id="PS50011">
    <property type="entry name" value="PROTEIN_KINASE_DOM"/>
    <property type="match status" value="1"/>
</dbReference>
<accession>A0A6A4IP98</accession>
<evidence type="ECO:0000313" key="10">
    <source>
        <dbReference type="EMBL" id="KAE9410678.1"/>
    </source>
</evidence>
<organism evidence="10 11">
    <name type="scientific">Gymnopus androsaceus JB14</name>
    <dbReference type="NCBI Taxonomy" id="1447944"/>
    <lineage>
        <taxon>Eukaryota</taxon>
        <taxon>Fungi</taxon>
        <taxon>Dikarya</taxon>
        <taxon>Basidiomycota</taxon>
        <taxon>Agaricomycotina</taxon>
        <taxon>Agaricomycetes</taxon>
        <taxon>Agaricomycetidae</taxon>
        <taxon>Agaricales</taxon>
        <taxon>Marasmiineae</taxon>
        <taxon>Omphalotaceae</taxon>
        <taxon>Gymnopus</taxon>
    </lineage>
</organism>
<dbReference type="SUPFAM" id="SSF56112">
    <property type="entry name" value="Protein kinase-like (PK-like)"/>
    <property type="match status" value="1"/>
</dbReference>
<dbReference type="AlphaFoldDB" id="A0A6A4IP98"/>
<dbReference type="PROSITE" id="PS00108">
    <property type="entry name" value="PROTEIN_KINASE_ST"/>
    <property type="match status" value="1"/>
</dbReference>
<keyword evidence="5 10" id="KW-0418">Kinase</keyword>
<reference evidence="10" key="1">
    <citation type="journal article" date="2019" name="Environ. Microbiol.">
        <title>Fungal ecological strategies reflected in gene transcription - a case study of two litter decomposers.</title>
        <authorList>
            <person name="Barbi F."/>
            <person name="Kohler A."/>
            <person name="Barry K."/>
            <person name="Baskaran P."/>
            <person name="Daum C."/>
            <person name="Fauchery L."/>
            <person name="Ihrmark K."/>
            <person name="Kuo A."/>
            <person name="LaButti K."/>
            <person name="Lipzen A."/>
            <person name="Morin E."/>
            <person name="Grigoriev I.V."/>
            <person name="Henrissat B."/>
            <person name="Lindahl B."/>
            <person name="Martin F."/>
        </authorList>
    </citation>
    <scope>NUCLEOTIDE SEQUENCE</scope>
    <source>
        <strain evidence="10">JB14</strain>
    </source>
</reference>
<sequence length="144" mass="16421">MTYDLAEALAALHSYGIAHRDIKTDNLLFDDHFCLFLIDFEQTITVASEEEMVADPCGTRYWSAPGSIIFTEVTEGLYSPIRADRYSCGLVFDAISEFAWLDPATVTELKQFSRQLRATDPKTRPPLSKWRRSTNHRVLFSPPE</sequence>
<dbReference type="PANTHER" id="PTHR43895">
    <property type="entry name" value="CALCIUM/CALMODULIN-DEPENDENT PROTEIN KINASE KINASE-RELATED"/>
    <property type="match status" value="1"/>
</dbReference>
<gene>
    <name evidence="10" type="ORF">BT96DRAFT_804930</name>
</gene>
<dbReference type="GO" id="GO:0007165">
    <property type="term" value="P:signal transduction"/>
    <property type="evidence" value="ECO:0007669"/>
    <property type="project" value="TreeGrafter"/>
</dbReference>
<evidence type="ECO:0000256" key="6">
    <source>
        <dbReference type="ARBA" id="ARBA00022840"/>
    </source>
</evidence>
<keyword evidence="6" id="KW-0067">ATP-binding</keyword>
<dbReference type="InterPro" id="IPR000719">
    <property type="entry name" value="Prot_kinase_dom"/>
</dbReference>
<comment type="catalytic activity">
    <reaction evidence="8">
        <text>L-seryl-[protein] + ATP = O-phospho-L-seryl-[protein] + ADP + H(+)</text>
        <dbReference type="Rhea" id="RHEA:17989"/>
        <dbReference type="Rhea" id="RHEA-COMP:9863"/>
        <dbReference type="Rhea" id="RHEA-COMP:11604"/>
        <dbReference type="ChEBI" id="CHEBI:15378"/>
        <dbReference type="ChEBI" id="CHEBI:29999"/>
        <dbReference type="ChEBI" id="CHEBI:30616"/>
        <dbReference type="ChEBI" id="CHEBI:83421"/>
        <dbReference type="ChEBI" id="CHEBI:456216"/>
        <dbReference type="EC" id="2.7.11.1"/>
    </reaction>
</comment>
<dbReference type="Gene3D" id="1.10.510.10">
    <property type="entry name" value="Transferase(Phosphotransferase) domain 1"/>
    <property type="match status" value="1"/>
</dbReference>
<comment type="catalytic activity">
    <reaction evidence="7">
        <text>L-threonyl-[protein] + ATP = O-phospho-L-threonyl-[protein] + ADP + H(+)</text>
        <dbReference type="Rhea" id="RHEA:46608"/>
        <dbReference type="Rhea" id="RHEA-COMP:11060"/>
        <dbReference type="Rhea" id="RHEA-COMP:11605"/>
        <dbReference type="ChEBI" id="CHEBI:15378"/>
        <dbReference type="ChEBI" id="CHEBI:30013"/>
        <dbReference type="ChEBI" id="CHEBI:30616"/>
        <dbReference type="ChEBI" id="CHEBI:61977"/>
        <dbReference type="ChEBI" id="CHEBI:456216"/>
        <dbReference type="EC" id="2.7.11.1"/>
    </reaction>
</comment>
<evidence type="ECO:0000256" key="3">
    <source>
        <dbReference type="ARBA" id="ARBA00022679"/>
    </source>
</evidence>
<dbReference type="EMBL" id="ML769384">
    <property type="protein sequence ID" value="KAE9410678.1"/>
    <property type="molecule type" value="Genomic_DNA"/>
</dbReference>
<keyword evidence="3" id="KW-0808">Transferase</keyword>
<name>A0A6A4IP98_9AGAR</name>
<evidence type="ECO:0000313" key="11">
    <source>
        <dbReference type="Proteomes" id="UP000799118"/>
    </source>
</evidence>
<dbReference type="PANTHER" id="PTHR43895:SF32">
    <property type="entry name" value="SERINE_THREONINE-PROTEIN KINASE CHK1"/>
    <property type="match status" value="1"/>
</dbReference>